<comment type="caution">
    <text evidence="1">The sequence shown here is derived from an EMBL/GenBank/DDBJ whole genome shotgun (WGS) entry which is preliminary data.</text>
</comment>
<evidence type="ECO:0000313" key="1">
    <source>
        <dbReference type="EMBL" id="MBB5066007.1"/>
    </source>
</evidence>
<protein>
    <submittedName>
        <fullName evidence="1">ABC-type maltose transport system permease subunit</fullName>
    </submittedName>
</protein>
<dbReference type="EMBL" id="JACHIO010000022">
    <property type="protein sequence ID" value="MBB5066007.1"/>
    <property type="molecule type" value="Genomic_DNA"/>
</dbReference>
<accession>A0A7W7ZTU4</accession>
<dbReference type="Proteomes" id="UP000584867">
    <property type="component" value="Unassembled WGS sequence"/>
</dbReference>
<gene>
    <name evidence="1" type="ORF">HDF15_004377</name>
</gene>
<reference evidence="1 2" key="1">
    <citation type="submission" date="2020-08" db="EMBL/GenBank/DDBJ databases">
        <title>Genomic Encyclopedia of Type Strains, Phase IV (KMG-V): Genome sequencing to study the core and pangenomes of soil and plant-associated prokaryotes.</title>
        <authorList>
            <person name="Whitman W."/>
        </authorList>
    </citation>
    <scope>NUCLEOTIDE SEQUENCE [LARGE SCALE GENOMIC DNA]</scope>
    <source>
        <strain evidence="1 2">X5P3</strain>
    </source>
</reference>
<name>A0A7W7ZTU4_9BACT</name>
<proteinExistence type="predicted"/>
<dbReference type="AlphaFoldDB" id="A0A7W7ZTU4"/>
<sequence length="78" mass="8457">MAVVDTLEVVADMLVAAEAVTPAVVDIAKARRLDQTTSGEAYSFAARCLMTSIPQVVYCAAQRYSPSTYLRARRKNSS</sequence>
<evidence type="ECO:0000313" key="2">
    <source>
        <dbReference type="Proteomes" id="UP000584867"/>
    </source>
</evidence>
<organism evidence="1 2">
    <name type="scientific">Granulicella mallensis</name>
    <dbReference type="NCBI Taxonomy" id="940614"/>
    <lineage>
        <taxon>Bacteria</taxon>
        <taxon>Pseudomonadati</taxon>
        <taxon>Acidobacteriota</taxon>
        <taxon>Terriglobia</taxon>
        <taxon>Terriglobales</taxon>
        <taxon>Acidobacteriaceae</taxon>
        <taxon>Granulicella</taxon>
    </lineage>
</organism>